<sequence>MPVLVSDGNSGSVQFDDFIVEEYDADGNFVRRIHNIDPDPKPWDWWMLYETRDSEATPFVSYTADWGSTGLGGSASRSTSGNAHLGSEALTISGASGKYGLSNEKLKFAIKQGHQYRISGWIKGSGVTGNGANLALRWYGFKSWDTPKPFTRATLEQDFFDIDNLQFFIGANVPVNIGDVWHHGGQLPQRPGRPRLGQRHAGHHG</sequence>
<dbReference type="AlphaFoldDB" id="A0A0T5Z7D5"/>
<comment type="caution">
    <text evidence="3">The sequence shown here is derived from an EMBL/GenBank/DDBJ whole genome shotgun (WGS) entry which is preliminary data.</text>
</comment>
<dbReference type="Proteomes" id="UP000051634">
    <property type="component" value="Unassembled WGS sequence"/>
</dbReference>
<evidence type="ECO:0000313" key="3">
    <source>
        <dbReference type="EMBL" id="KRT58828.1"/>
    </source>
</evidence>
<feature type="compositionally biased region" description="Basic residues" evidence="1">
    <location>
        <begin position="192"/>
        <end position="205"/>
    </location>
</feature>
<protein>
    <submittedName>
        <fullName evidence="3">Uncharacterized protein</fullName>
    </submittedName>
</protein>
<dbReference type="Gene3D" id="2.60.120.260">
    <property type="entry name" value="Galactose-binding domain-like"/>
    <property type="match status" value="1"/>
</dbReference>
<dbReference type="Proteomes" id="UP000051276">
    <property type="component" value="Unassembled WGS sequence"/>
</dbReference>
<dbReference type="EMBL" id="LMXI01000268">
    <property type="protein sequence ID" value="KRT58828.1"/>
    <property type="molecule type" value="Genomic_DNA"/>
</dbReference>
<name>A0A0T5Z7D5_9GAMM</name>
<evidence type="ECO:0000313" key="4">
    <source>
        <dbReference type="Proteomes" id="UP000051276"/>
    </source>
</evidence>
<reference evidence="4 5" key="1">
    <citation type="submission" date="2015-11" db="EMBL/GenBank/DDBJ databases">
        <title>The genome of Candidatus Endoriftia persephone in Ridgeia piscesae and population structure of the North Eastern Pacific vestimentiferan symbionts.</title>
        <authorList>
            <person name="Perez M."/>
            <person name="Juniper K.S."/>
        </authorList>
    </citation>
    <scope>NUCLEOTIDE SEQUENCE [LARGE SCALE GENOMIC DNA]</scope>
    <source>
        <strain evidence="3">Ind10</strain>
        <strain evidence="2">Ind11</strain>
    </source>
</reference>
<evidence type="ECO:0000313" key="2">
    <source>
        <dbReference type="EMBL" id="KRT56140.1"/>
    </source>
</evidence>
<evidence type="ECO:0000256" key="1">
    <source>
        <dbReference type="SAM" id="MobiDB-lite"/>
    </source>
</evidence>
<keyword evidence="5" id="KW-1185">Reference proteome</keyword>
<accession>A0A0T5Z7D5</accession>
<dbReference type="EMBL" id="LDXT01000065">
    <property type="protein sequence ID" value="KRT56140.1"/>
    <property type="molecule type" value="Genomic_DNA"/>
</dbReference>
<gene>
    <name evidence="2" type="ORF">Ga0074115_13219</name>
    <name evidence="3" type="ORF">Ga0076813_14265</name>
</gene>
<feature type="region of interest" description="Disordered" evidence="1">
    <location>
        <begin position="184"/>
        <end position="205"/>
    </location>
</feature>
<dbReference type="STRING" id="54398.Ga0074115_13219"/>
<evidence type="ECO:0000313" key="5">
    <source>
        <dbReference type="Proteomes" id="UP000051634"/>
    </source>
</evidence>
<organism evidence="3 4">
    <name type="scientific">endosymbiont of Ridgeia piscesae</name>
    <dbReference type="NCBI Taxonomy" id="54398"/>
    <lineage>
        <taxon>Bacteria</taxon>
        <taxon>Pseudomonadati</taxon>
        <taxon>Pseudomonadota</taxon>
        <taxon>Gammaproteobacteria</taxon>
        <taxon>sulfur-oxidizing symbionts</taxon>
    </lineage>
</organism>
<proteinExistence type="predicted"/>